<evidence type="ECO:0000256" key="4">
    <source>
        <dbReference type="SAM" id="MobiDB-lite"/>
    </source>
</evidence>
<dbReference type="AlphaFoldDB" id="A0ABC9X6N7"/>
<organism evidence="7 8">
    <name type="scientific">Grus japonensis</name>
    <name type="common">Japanese crane</name>
    <name type="synonym">Red-crowned crane</name>
    <dbReference type="NCBI Taxonomy" id="30415"/>
    <lineage>
        <taxon>Eukaryota</taxon>
        <taxon>Metazoa</taxon>
        <taxon>Chordata</taxon>
        <taxon>Craniata</taxon>
        <taxon>Vertebrata</taxon>
        <taxon>Euteleostomi</taxon>
        <taxon>Archelosauria</taxon>
        <taxon>Archosauria</taxon>
        <taxon>Dinosauria</taxon>
        <taxon>Saurischia</taxon>
        <taxon>Theropoda</taxon>
        <taxon>Coelurosauria</taxon>
        <taxon>Aves</taxon>
        <taxon>Neognathae</taxon>
        <taxon>Neoaves</taxon>
        <taxon>Gruiformes</taxon>
        <taxon>Gruidae</taxon>
        <taxon>Grus</taxon>
    </lineage>
</organism>
<dbReference type="InterPro" id="IPR001452">
    <property type="entry name" value="SH3_domain"/>
</dbReference>
<name>A0ABC9X6N7_GRUJA</name>
<accession>A0ABC9X6N7</accession>
<dbReference type="SUPFAM" id="SSF48350">
    <property type="entry name" value="GTPase activation domain, GAP"/>
    <property type="match status" value="1"/>
</dbReference>
<gene>
    <name evidence="7" type="ORF">GRJ2_001776900</name>
</gene>
<keyword evidence="2" id="KW-0343">GTPase activation</keyword>
<reference evidence="7 8" key="1">
    <citation type="submission" date="2024-06" db="EMBL/GenBank/DDBJ databases">
        <title>The draft genome of Grus japonensis, version 3.</title>
        <authorList>
            <person name="Nabeshima K."/>
            <person name="Suzuki S."/>
            <person name="Onuma M."/>
        </authorList>
    </citation>
    <scope>NUCLEOTIDE SEQUENCE [LARGE SCALE GENOMIC DNA]</scope>
    <source>
        <strain evidence="7 8">451A</strain>
    </source>
</reference>
<keyword evidence="1 3" id="KW-0728">SH3 domain</keyword>
<dbReference type="Pfam" id="PF00620">
    <property type="entry name" value="RhoGAP"/>
    <property type="match status" value="1"/>
</dbReference>
<dbReference type="Gene3D" id="1.10.555.10">
    <property type="entry name" value="Rho GTPase activation protein"/>
    <property type="match status" value="1"/>
</dbReference>
<evidence type="ECO:0000259" key="5">
    <source>
        <dbReference type="PROSITE" id="PS50002"/>
    </source>
</evidence>
<dbReference type="PROSITE" id="PS50002">
    <property type="entry name" value="SH3"/>
    <property type="match status" value="1"/>
</dbReference>
<dbReference type="SMART" id="SM00324">
    <property type="entry name" value="RhoGAP"/>
    <property type="match status" value="1"/>
</dbReference>
<dbReference type="GO" id="GO:0005096">
    <property type="term" value="F:GTPase activator activity"/>
    <property type="evidence" value="ECO:0007669"/>
    <property type="project" value="UniProtKB-KW"/>
</dbReference>
<evidence type="ECO:0000256" key="3">
    <source>
        <dbReference type="PROSITE-ProRule" id="PRU00192"/>
    </source>
</evidence>
<dbReference type="SUPFAM" id="SSF50044">
    <property type="entry name" value="SH3-domain"/>
    <property type="match status" value="1"/>
</dbReference>
<dbReference type="InterPro" id="IPR000198">
    <property type="entry name" value="RhoGAP_dom"/>
</dbReference>
<feature type="domain" description="SH3" evidence="5">
    <location>
        <begin position="4"/>
        <end position="79"/>
    </location>
</feature>
<feature type="compositionally biased region" description="Basic and acidic residues" evidence="4">
    <location>
        <begin position="42"/>
        <end position="51"/>
    </location>
</feature>
<evidence type="ECO:0000259" key="6">
    <source>
        <dbReference type="PROSITE" id="PS50238"/>
    </source>
</evidence>
<dbReference type="EMBL" id="BAAFJT010000008">
    <property type="protein sequence ID" value="GAB0193116.1"/>
    <property type="molecule type" value="Genomic_DNA"/>
</dbReference>
<feature type="region of interest" description="Disordered" evidence="4">
    <location>
        <begin position="41"/>
        <end position="64"/>
    </location>
</feature>
<dbReference type="Gene3D" id="2.30.30.40">
    <property type="entry name" value="SH3 Domains"/>
    <property type="match status" value="1"/>
</dbReference>
<sequence>MASSDGLQYRALYEYQKDREEDLALCPGDVLTVSRAALLNDPDYKDGDERSPQGWLHGLNERTKERGDFPGTYVEYLGPARIVAATAKARPRPLPPPPAGTPTPWGLPGQAELAEQPTLPEQALQTVTRLIEALEKQGLDSEVLYRSTPGVLGDAELKQALLADASAVDMDLYDAQTLSEALKWYLQELPSPLIPPSLYSDLVHMAQETPGLEECGQRARALLAPPALPQPQALLLRQLARHFCRLCQGTRRSRLSPRLLGELFGELLLCPAAAR</sequence>
<dbReference type="InterPro" id="IPR051854">
    <property type="entry name" value="Rho-type_GAP"/>
</dbReference>
<evidence type="ECO:0000313" key="7">
    <source>
        <dbReference type="EMBL" id="GAB0193116.1"/>
    </source>
</evidence>
<feature type="domain" description="Rho-GAP" evidence="6">
    <location>
        <begin position="111"/>
        <end position="275"/>
    </location>
</feature>
<dbReference type="PANTHER" id="PTHR46075:SF5">
    <property type="entry name" value="PHOSPHATIDYLINOSITOL 3-KINASE REGULATORY SUBUNIT ALPHA"/>
    <property type="match status" value="1"/>
</dbReference>
<proteinExistence type="predicted"/>
<dbReference type="PANTHER" id="PTHR46075">
    <property type="entry name" value="CHIMERIN FAMILY MEMBER"/>
    <property type="match status" value="1"/>
</dbReference>
<dbReference type="FunFam" id="2.30.30.40:FF:000075">
    <property type="entry name" value="phosphatidylinositol 3-kinase regulatory subunit alpha"/>
    <property type="match status" value="1"/>
</dbReference>
<dbReference type="InterPro" id="IPR008936">
    <property type="entry name" value="Rho_GTPase_activation_prot"/>
</dbReference>
<dbReference type="PROSITE" id="PS50238">
    <property type="entry name" value="RHOGAP"/>
    <property type="match status" value="1"/>
</dbReference>
<keyword evidence="8" id="KW-1185">Reference proteome</keyword>
<dbReference type="Proteomes" id="UP001623348">
    <property type="component" value="Unassembled WGS sequence"/>
</dbReference>
<dbReference type="InterPro" id="IPR036028">
    <property type="entry name" value="SH3-like_dom_sf"/>
</dbReference>
<evidence type="ECO:0000256" key="2">
    <source>
        <dbReference type="ARBA" id="ARBA00022468"/>
    </source>
</evidence>
<dbReference type="SMART" id="SM00326">
    <property type="entry name" value="SH3"/>
    <property type="match status" value="1"/>
</dbReference>
<comment type="caution">
    <text evidence="7">The sequence shown here is derived from an EMBL/GenBank/DDBJ whole genome shotgun (WGS) entry which is preliminary data.</text>
</comment>
<evidence type="ECO:0000256" key="1">
    <source>
        <dbReference type="ARBA" id="ARBA00022443"/>
    </source>
</evidence>
<evidence type="ECO:0000313" key="8">
    <source>
        <dbReference type="Proteomes" id="UP001623348"/>
    </source>
</evidence>
<protein>
    <submittedName>
        <fullName evidence="7">Phosphatidylinositol 3-kinase regulatory subunit gamma</fullName>
    </submittedName>
</protein>